<feature type="transmembrane region" description="Helical" evidence="1">
    <location>
        <begin position="165"/>
        <end position="186"/>
    </location>
</feature>
<evidence type="ECO:0000256" key="1">
    <source>
        <dbReference type="SAM" id="Phobius"/>
    </source>
</evidence>
<feature type="transmembrane region" description="Helical" evidence="1">
    <location>
        <begin position="54"/>
        <end position="74"/>
    </location>
</feature>
<evidence type="ECO:0000313" key="2">
    <source>
        <dbReference type="EMBL" id="TWT52100.1"/>
    </source>
</evidence>
<protein>
    <submittedName>
        <fullName evidence="2">Uncharacterized protein</fullName>
    </submittedName>
</protein>
<name>A0A5C5WNH8_9PLAN</name>
<dbReference type="EMBL" id="SIHI01000008">
    <property type="protein sequence ID" value="TWT52100.1"/>
    <property type="molecule type" value="Genomic_DNA"/>
</dbReference>
<organism evidence="2 3">
    <name type="scientific">Thalassoglobus neptunius</name>
    <dbReference type="NCBI Taxonomy" id="1938619"/>
    <lineage>
        <taxon>Bacteria</taxon>
        <taxon>Pseudomonadati</taxon>
        <taxon>Planctomycetota</taxon>
        <taxon>Planctomycetia</taxon>
        <taxon>Planctomycetales</taxon>
        <taxon>Planctomycetaceae</taxon>
        <taxon>Thalassoglobus</taxon>
    </lineage>
</organism>
<sequence>MSDWIYYLSAIVLLIANLIAWAGIFYRLAGHWIIFANCLLFMSLLPARPSGLGLGWFAICLIGLLAVLGDSFNFAIRRHSLFRATKDMTSRSRILVGAGLGSLTCVIAGMAVPIIGSMLAVLGAVAGAAGGAWLGSVITPTAPIRDSADQVEKRLLTRFLTEEQIKILPRVVCGGLMLLIAFSSTFV</sequence>
<feature type="transmembrane region" description="Helical" evidence="1">
    <location>
        <begin position="94"/>
        <end position="115"/>
    </location>
</feature>
<gene>
    <name evidence="2" type="ORF">KOR42_31970</name>
</gene>
<reference evidence="2 3" key="1">
    <citation type="submission" date="2019-02" db="EMBL/GenBank/DDBJ databases">
        <title>Deep-cultivation of Planctomycetes and their phenomic and genomic characterization uncovers novel biology.</title>
        <authorList>
            <person name="Wiegand S."/>
            <person name="Jogler M."/>
            <person name="Boedeker C."/>
            <person name="Pinto D."/>
            <person name="Vollmers J."/>
            <person name="Rivas-Marin E."/>
            <person name="Kohn T."/>
            <person name="Peeters S.H."/>
            <person name="Heuer A."/>
            <person name="Rast P."/>
            <person name="Oberbeckmann S."/>
            <person name="Bunk B."/>
            <person name="Jeske O."/>
            <person name="Meyerdierks A."/>
            <person name="Storesund J.E."/>
            <person name="Kallscheuer N."/>
            <person name="Luecker S."/>
            <person name="Lage O.M."/>
            <person name="Pohl T."/>
            <person name="Merkel B.J."/>
            <person name="Hornburger P."/>
            <person name="Mueller R.-W."/>
            <person name="Bruemmer F."/>
            <person name="Labrenz M."/>
            <person name="Spormann A.M."/>
            <person name="Op Den Camp H."/>
            <person name="Overmann J."/>
            <person name="Amann R."/>
            <person name="Jetten M.S.M."/>
            <person name="Mascher T."/>
            <person name="Medema M.H."/>
            <person name="Devos D.P."/>
            <person name="Kaster A.-K."/>
            <person name="Ovreas L."/>
            <person name="Rohde M."/>
            <person name="Galperin M.Y."/>
            <person name="Jogler C."/>
        </authorList>
    </citation>
    <scope>NUCLEOTIDE SEQUENCE [LARGE SCALE GENOMIC DNA]</scope>
    <source>
        <strain evidence="2 3">KOR42</strain>
    </source>
</reference>
<keyword evidence="1" id="KW-0472">Membrane</keyword>
<feature type="transmembrane region" description="Helical" evidence="1">
    <location>
        <begin position="121"/>
        <end position="144"/>
    </location>
</feature>
<dbReference type="OrthoDB" id="9844153at2"/>
<accession>A0A5C5WNH8</accession>
<keyword evidence="1" id="KW-1133">Transmembrane helix</keyword>
<dbReference type="RefSeq" id="WP_146510675.1">
    <property type="nucleotide sequence ID" value="NZ_SIHI01000008.1"/>
</dbReference>
<feature type="transmembrane region" description="Helical" evidence="1">
    <location>
        <begin position="32"/>
        <end position="48"/>
    </location>
</feature>
<evidence type="ECO:0000313" key="3">
    <source>
        <dbReference type="Proteomes" id="UP000317243"/>
    </source>
</evidence>
<proteinExistence type="predicted"/>
<dbReference type="Proteomes" id="UP000317243">
    <property type="component" value="Unassembled WGS sequence"/>
</dbReference>
<feature type="transmembrane region" description="Helical" evidence="1">
    <location>
        <begin position="6"/>
        <end position="25"/>
    </location>
</feature>
<keyword evidence="1" id="KW-0812">Transmembrane</keyword>
<dbReference type="AlphaFoldDB" id="A0A5C5WNH8"/>
<keyword evidence="3" id="KW-1185">Reference proteome</keyword>
<comment type="caution">
    <text evidence="2">The sequence shown here is derived from an EMBL/GenBank/DDBJ whole genome shotgun (WGS) entry which is preliminary data.</text>
</comment>